<dbReference type="Pfam" id="PF00106">
    <property type="entry name" value="adh_short"/>
    <property type="match status" value="1"/>
</dbReference>
<dbReference type="STRING" id="913774.A0A0C3D2S4"/>
<accession>A0A0C3D2S4</accession>
<dbReference type="InParanoid" id="A0A0C3D2S4"/>
<dbReference type="PANTHER" id="PTHR43157">
    <property type="entry name" value="PHOSPHATIDYLINOSITOL-GLYCAN BIOSYNTHESIS CLASS F PROTEIN-RELATED"/>
    <property type="match status" value="1"/>
</dbReference>
<protein>
    <recommendedName>
        <fullName evidence="4">Ketoreductase (KR) domain-containing protein</fullName>
    </recommendedName>
</protein>
<dbReference type="AlphaFoldDB" id="A0A0C3D2S4"/>
<proteinExistence type="predicted"/>
<dbReference type="InterPro" id="IPR036291">
    <property type="entry name" value="NAD(P)-bd_dom_sf"/>
</dbReference>
<dbReference type="Gene3D" id="3.40.50.720">
    <property type="entry name" value="NAD(P)-binding Rossmann-like Domain"/>
    <property type="match status" value="1"/>
</dbReference>
<dbReference type="PANTHER" id="PTHR43157:SF22">
    <property type="entry name" value="SHORT-CHAIN DEHYDROGENASE_REDUCTASE PHMF"/>
    <property type="match status" value="1"/>
</dbReference>
<reference evidence="2 3" key="1">
    <citation type="submission" date="2014-04" db="EMBL/GenBank/DDBJ databases">
        <authorList>
            <consortium name="DOE Joint Genome Institute"/>
            <person name="Kuo A."/>
            <person name="Martino E."/>
            <person name="Perotto S."/>
            <person name="Kohler A."/>
            <person name="Nagy L.G."/>
            <person name="Floudas D."/>
            <person name="Copeland A."/>
            <person name="Barry K.W."/>
            <person name="Cichocki N."/>
            <person name="Veneault-Fourrey C."/>
            <person name="LaButti K."/>
            <person name="Lindquist E.A."/>
            <person name="Lipzen A."/>
            <person name="Lundell T."/>
            <person name="Morin E."/>
            <person name="Murat C."/>
            <person name="Sun H."/>
            <person name="Tunlid A."/>
            <person name="Henrissat B."/>
            <person name="Grigoriev I.V."/>
            <person name="Hibbett D.S."/>
            <person name="Martin F."/>
            <person name="Nordberg H.P."/>
            <person name="Cantor M.N."/>
            <person name="Hua S.X."/>
        </authorList>
    </citation>
    <scope>NUCLEOTIDE SEQUENCE [LARGE SCALE GENOMIC DNA]</scope>
    <source>
        <strain evidence="2 3">Zn</strain>
    </source>
</reference>
<dbReference type="SUPFAM" id="SSF51735">
    <property type="entry name" value="NAD(P)-binding Rossmann-fold domains"/>
    <property type="match status" value="1"/>
</dbReference>
<evidence type="ECO:0000313" key="2">
    <source>
        <dbReference type="EMBL" id="KIN05564.1"/>
    </source>
</evidence>
<gene>
    <name evidence="2" type="ORF">OIDMADRAFT_112401</name>
</gene>
<dbReference type="PRINTS" id="PR00081">
    <property type="entry name" value="GDHRDH"/>
</dbReference>
<dbReference type="OrthoDB" id="542013at2759"/>
<name>A0A0C3D2S4_OIDMZ</name>
<keyword evidence="1" id="KW-0560">Oxidoreductase</keyword>
<evidence type="ECO:0000256" key="1">
    <source>
        <dbReference type="ARBA" id="ARBA00023002"/>
    </source>
</evidence>
<evidence type="ECO:0008006" key="4">
    <source>
        <dbReference type="Google" id="ProtNLM"/>
    </source>
</evidence>
<dbReference type="InterPro" id="IPR002347">
    <property type="entry name" value="SDR_fam"/>
</dbReference>
<keyword evidence="3" id="KW-1185">Reference proteome</keyword>
<dbReference type="HOGENOM" id="CLU_010194_44_4_1"/>
<reference evidence="3" key="2">
    <citation type="submission" date="2015-01" db="EMBL/GenBank/DDBJ databases">
        <title>Evolutionary Origins and Diversification of the Mycorrhizal Mutualists.</title>
        <authorList>
            <consortium name="DOE Joint Genome Institute"/>
            <consortium name="Mycorrhizal Genomics Consortium"/>
            <person name="Kohler A."/>
            <person name="Kuo A."/>
            <person name="Nagy L.G."/>
            <person name="Floudas D."/>
            <person name="Copeland A."/>
            <person name="Barry K.W."/>
            <person name="Cichocki N."/>
            <person name="Veneault-Fourrey C."/>
            <person name="LaButti K."/>
            <person name="Lindquist E.A."/>
            <person name="Lipzen A."/>
            <person name="Lundell T."/>
            <person name="Morin E."/>
            <person name="Murat C."/>
            <person name="Riley R."/>
            <person name="Ohm R."/>
            <person name="Sun H."/>
            <person name="Tunlid A."/>
            <person name="Henrissat B."/>
            <person name="Grigoriev I.V."/>
            <person name="Hibbett D.S."/>
            <person name="Martin F."/>
        </authorList>
    </citation>
    <scope>NUCLEOTIDE SEQUENCE [LARGE SCALE GENOMIC DNA]</scope>
    <source>
        <strain evidence="3">Zn</strain>
    </source>
</reference>
<evidence type="ECO:0000313" key="3">
    <source>
        <dbReference type="Proteomes" id="UP000054321"/>
    </source>
</evidence>
<dbReference type="Proteomes" id="UP000054321">
    <property type="component" value="Unassembled WGS sequence"/>
</dbReference>
<dbReference type="GO" id="GO:0016491">
    <property type="term" value="F:oxidoreductase activity"/>
    <property type="evidence" value="ECO:0007669"/>
    <property type="project" value="UniProtKB-KW"/>
</dbReference>
<dbReference type="EMBL" id="KN832871">
    <property type="protein sequence ID" value="KIN05564.1"/>
    <property type="molecule type" value="Genomic_DNA"/>
</dbReference>
<sequence>MVWNNHFGLPALPPPGTFKDQTILITGASGGLGLATAIHFVNLGAASVIITARTQAKGDAAKALIEEQTRSKGKGIVKVMELEMGTYSSTKAFADRVKAEVKTIDYVLLNSGILNNKYNLGREGYEESIQINVLSSALLGLLLLPWIKVAGKGRAHLGVVTSGRHRAVDIDGAFPQQNILEFFSQEENFPGGQMYPISKLLEQYIVNELAKLAVGPDGTPQAIVNSMCPGLVATDLGRAYMTGPIITFFANRVIAIVAKSSEGGARTPVLAALTTSVENGKYITHYQSDKDYKIAAEKSVFGERGQKMQAQVWKEVIGILAEKVPEVKDIANLVA</sequence>
<organism evidence="2 3">
    <name type="scientific">Oidiodendron maius (strain Zn)</name>
    <dbReference type="NCBI Taxonomy" id="913774"/>
    <lineage>
        <taxon>Eukaryota</taxon>
        <taxon>Fungi</taxon>
        <taxon>Dikarya</taxon>
        <taxon>Ascomycota</taxon>
        <taxon>Pezizomycotina</taxon>
        <taxon>Leotiomycetes</taxon>
        <taxon>Leotiomycetes incertae sedis</taxon>
        <taxon>Myxotrichaceae</taxon>
        <taxon>Oidiodendron</taxon>
    </lineage>
</organism>